<gene>
    <name evidence="1" type="ORF">V6250_18165</name>
</gene>
<protein>
    <submittedName>
        <fullName evidence="1">OadG family transporter subunit</fullName>
    </submittedName>
</protein>
<evidence type="ECO:0000313" key="2">
    <source>
        <dbReference type="Proteomes" id="UP001374952"/>
    </source>
</evidence>
<sequence>MDIGAVLTTAGSLMLTGMVGVFIFLSILIGAVTLMSNLVARFDVAEVAIPVKSPSLKSQGVQSEHIAAISAAIAQYKSNNK</sequence>
<dbReference type="Proteomes" id="UP001374952">
    <property type="component" value="Unassembled WGS sequence"/>
</dbReference>
<dbReference type="EMBL" id="JBAKAX010000028">
    <property type="protein sequence ID" value="MEL0606102.1"/>
    <property type="molecule type" value="Genomic_DNA"/>
</dbReference>
<comment type="caution">
    <text evidence="1">The sequence shown here is derived from an EMBL/GenBank/DDBJ whole genome shotgun (WGS) entry which is preliminary data.</text>
</comment>
<evidence type="ECO:0000313" key="1">
    <source>
        <dbReference type="EMBL" id="MEL0606102.1"/>
    </source>
</evidence>
<proteinExistence type="predicted"/>
<name>A0ACC6R858_9GAMM</name>
<accession>A0ACC6R858</accession>
<reference evidence="1" key="1">
    <citation type="submission" date="2024-02" db="EMBL/GenBank/DDBJ databases">
        <title>Bacteria isolated from the canopy kelp, Nereocystis luetkeana.</title>
        <authorList>
            <person name="Pfister C.A."/>
            <person name="Younker I.T."/>
            <person name="Light S.H."/>
        </authorList>
    </citation>
    <scope>NUCLEOTIDE SEQUENCE</scope>
    <source>
        <strain evidence="1">TN.2.01</strain>
    </source>
</reference>
<organism evidence="1 2">
    <name type="scientific">Pseudoalteromonas undina</name>
    <dbReference type="NCBI Taxonomy" id="43660"/>
    <lineage>
        <taxon>Bacteria</taxon>
        <taxon>Pseudomonadati</taxon>
        <taxon>Pseudomonadota</taxon>
        <taxon>Gammaproteobacteria</taxon>
        <taxon>Alteromonadales</taxon>
        <taxon>Pseudoalteromonadaceae</taxon>
        <taxon>Pseudoalteromonas</taxon>
    </lineage>
</organism>
<keyword evidence="2" id="KW-1185">Reference proteome</keyword>